<sequence>MKVKDFFERVDPEIAYVFEKIGELRAKQKSMFAGRTEEIANYTINFGESFWIVRAKHLQLVVNCEGDEVVTVEVKLAPEAYLLVVGKGAVTK</sequence>
<proteinExistence type="predicted"/>
<comment type="caution">
    <text evidence="1">The sequence shown here is derived from an EMBL/GenBank/DDBJ whole genome shotgun (WGS) entry which is preliminary data.</text>
</comment>
<protein>
    <submittedName>
        <fullName evidence="1">Uncharacterized protein</fullName>
    </submittedName>
</protein>
<accession>A0A7C3WMS8</accession>
<name>A0A7C3WMS8_9BACT</name>
<dbReference type="AlphaFoldDB" id="A0A7C3WMS8"/>
<dbReference type="EMBL" id="DTGA01000097">
    <property type="protein sequence ID" value="HGB31067.1"/>
    <property type="molecule type" value="Genomic_DNA"/>
</dbReference>
<organism evidence="1">
    <name type="scientific">Dictyoglomus turgidum</name>
    <dbReference type="NCBI Taxonomy" id="513050"/>
    <lineage>
        <taxon>Bacteria</taxon>
        <taxon>Pseudomonadati</taxon>
        <taxon>Dictyoglomota</taxon>
        <taxon>Dictyoglomia</taxon>
        <taxon>Dictyoglomales</taxon>
        <taxon>Dictyoglomaceae</taxon>
        <taxon>Dictyoglomus</taxon>
    </lineage>
</organism>
<evidence type="ECO:0000313" key="1">
    <source>
        <dbReference type="EMBL" id="HGB31067.1"/>
    </source>
</evidence>
<reference evidence="1" key="1">
    <citation type="journal article" date="2020" name="mSystems">
        <title>Genome- and Community-Level Interaction Insights into Carbon Utilization and Element Cycling Functions of Hydrothermarchaeota in Hydrothermal Sediment.</title>
        <authorList>
            <person name="Zhou Z."/>
            <person name="Liu Y."/>
            <person name="Xu W."/>
            <person name="Pan J."/>
            <person name="Luo Z.H."/>
            <person name="Li M."/>
        </authorList>
    </citation>
    <scope>NUCLEOTIDE SEQUENCE [LARGE SCALE GENOMIC DNA]</scope>
    <source>
        <strain evidence="1">SpSt-751</strain>
    </source>
</reference>
<gene>
    <name evidence="1" type="ORF">ENV35_04240</name>
</gene>